<proteinExistence type="predicted"/>
<keyword evidence="2" id="KW-1185">Reference proteome</keyword>
<sequence>MSSDGVGVLPVWAGRRRTPITRDAGPETALKRSTLSTVLRFCLPLAGLLVLPLHAGAQESAAAPLTQEGRTLVLDSHAHRLVMPLPDWFSDSERAGEALPLIETEFTTNERQAVLRIRPKGENAQNWRTLYAARITLEPERPLLDYRRSTMMGYAQICQPELTGFFQLGPDEGETLAPTGFVCGAFLDRLENLAGTGEVVIMSFKRTPEGIASVYQEWRGEPFDPTDPSSWPVPTQVVETRARELQQEAQLLASGN</sequence>
<name>A0A0F5FDL0_9HYPH</name>
<dbReference type="EMBL" id="JZEX01000185">
    <property type="protein sequence ID" value="KKB06941.1"/>
    <property type="molecule type" value="Genomic_DNA"/>
</dbReference>
<dbReference type="Proteomes" id="UP000033632">
    <property type="component" value="Unassembled WGS sequence"/>
</dbReference>
<comment type="caution">
    <text evidence="1">The sequence shown here is derived from an EMBL/GenBank/DDBJ whole genome shotgun (WGS) entry which is preliminary data.</text>
</comment>
<accession>A0A0F5FDL0</accession>
<protein>
    <submittedName>
        <fullName evidence="1">Uncharacterized protein</fullName>
    </submittedName>
</protein>
<reference evidence="1 2" key="1">
    <citation type="submission" date="2015-03" db="EMBL/GenBank/DDBJ databases">
        <authorList>
            <person name="Hassan Y.I."/>
            <person name="Lepp D."/>
            <person name="Li X.-Z."/>
            <person name="Zhou T."/>
        </authorList>
    </citation>
    <scope>NUCLEOTIDE SEQUENCE [LARGE SCALE GENOMIC DNA]</scope>
    <source>
        <strain evidence="1 2">BD-c194</strain>
    </source>
</reference>
<organism evidence="1 2">
    <name type="scientific">Devosia geojensis</name>
    <dbReference type="NCBI Taxonomy" id="443610"/>
    <lineage>
        <taxon>Bacteria</taxon>
        <taxon>Pseudomonadati</taxon>
        <taxon>Pseudomonadota</taxon>
        <taxon>Alphaproteobacteria</taxon>
        <taxon>Hyphomicrobiales</taxon>
        <taxon>Devosiaceae</taxon>
        <taxon>Devosia</taxon>
    </lineage>
</organism>
<gene>
    <name evidence="1" type="ORF">VE25_19990</name>
</gene>
<dbReference type="PATRIC" id="fig|443610.3.peg.2320"/>
<dbReference type="AlphaFoldDB" id="A0A0F5FDL0"/>
<evidence type="ECO:0000313" key="1">
    <source>
        <dbReference type="EMBL" id="KKB06941.1"/>
    </source>
</evidence>
<evidence type="ECO:0000313" key="2">
    <source>
        <dbReference type="Proteomes" id="UP000033632"/>
    </source>
</evidence>
<dbReference type="STRING" id="443610.VE25_19990"/>